<protein>
    <submittedName>
        <fullName evidence="2">Uncharacterized protein</fullName>
    </submittedName>
</protein>
<gene>
    <name evidence="2" type="ORF">SAMN04488038_10456</name>
</gene>
<reference evidence="3" key="1">
    <citation type="submission" date="2016-10" db="EMBL/GenBank/DDBJ databases">
        <authorList>
            <person name="Varghese N."/>
            <person name="Submissions S."/>
        </authorList>
    </citation>
    <scope>NUCLEOTIDE SEQUENCE [LARGE SCALE GENOMIC DNA]</scope>
    <source>
        <strain evidence="3">DSM 25927</strain>
    </source>
</reference>
<keyword evidence="3" id="KW-1185">Reference proteome</keyword>
<name>A0A1H9DIS2_9GAMM</name>
<accession>A0A1H9DIS2</accession>
<dbReference type="STRING" id="489703.SAMN04488038_10456"/>
<proteinExistence type="predicted"/>
<evidence type="ECO:0000313" key="3">
    <source>
        <dbReference type="Proteomes" id="UP000199233"/>
    </source>
</evidence>
<dbReference type="Proteomes" id="UP000199233">
    <property type="component" value="Unassembled WGS sequence"/>
</dbReference>
<evidence type="ECO:0000313" key="2">
    <source>
        <dbReference type="EMBL" id="SEQ13400.1"/>
    </source>
</evidence>
<sequence length="267" mass="28260">MQMQMPDRATRAAIVGRVRRASAVTRHGFAVAARCDARSALGFVRPPAPEVLLFARAKRSTQEKARPTPRIRRRCRGAGSLRCSRARGRCRRAIHGAAATESNFLFDSPTALAALLGARQRGLKATAKQSFAREAAVAFDFGVPVSGAELCGERRGEPNRKFGSVAATPGMACLRRPRARCTAQGPAQPAPEPGCAFSCLLLFAQAKRSKSAAGGRWKKPINREPNPAANNKAKAAGYGAARLTCPTVGVMVDASFARSVSIGGHAP</sequence>
<dbReference type="AlphaFoldDB" id="A0A1H9DIS2"/>
<organism evidence="2 3">
    <name type="scientific">Solimonas aquatica</name>
    <dbReference type="NCBI Taxonomy" id="489703"/>
    <lineage>
        <taxon>Bacteria</taxon>
        <taxon>Pseudomonadati</taxon>
        <taxon>Pseudomonadota</taxon>
        <taxon>Gammaproteobacteria</taxon>
        <taxon>Nevskiales</taxon>
        <taxon>Nevskiaceae</taxon>
        <taxon>Solimonas</taxon>
    </lineage>
</organism>
<dbReference type="EMBL" id="FOFS01000004">
    <property type="protein sequence ID" value="SEQ13400.1"/>
    <property type="molecule type" value="Genomic_DNA"/>
</dbReference>
<feature type="region of interest" description="Disordered" evidence="1">
    <location>
        <begin position="211"/>
        <end position="230"/>
    </location>
</feature>
<evidence type="ECO:0000256" key="1">
    <source>
        <dbReference type="SAM" id="MobiDB-lite"/>
    </source>
</evidence>